<dbReference type="PANTHER" id="PTHR10133">
    <property type="entry name" value="DNA POLYMERASE I"/>
    <property type="match status" value="1"/>
</dbReference>
<evidence type="ECO:0000313" key="3">
    <source>
        <dbReference type="EMBL" id="KXZ47865.1"/>
    </source>
</evidence>
<dbReference type="FunFam" id="1.10.150.20:FF:000002">
    <property type="entry name" value="DNA polymerase I"/>
    <property type="match status" value="1"/>
</dbReference>
<evidence type="ECO:0000256" key="1">
    <source>
        <dbReference type="SAM" id="MobiDB-lite"/>
    </source>
</evidence>
<dbReference type="OrthoDB" id="2320933at2759"/>
<reference evidence="4" key="1">
    <citation type="journal article" date="2016" name="Nat. Commun.">
        <title>The Gonium pectorale genome demonstrates co-option of cell cycle regulation during the evolution of multicellularity.</title>
        <authorList>
            <person name="Hanschen E.R."/>
            <person name="Marriage T.N."/>
            <person name="Ferris P.J."/>
            <person name="Hamaji T."/>
            <person name="Toyoda A."/>
            <person name="Fujiyama A."/>
            <person name="Neme R."/>
            <person name="Noguchi H."/>
            <person name="Minakuchi Y."/>
            <person name="Suzuki M."/>
            <person name="Kawai-Toyooka H."/>
            <person name="Smith D.R."/>
            <person name="Sparks H."/>
            <person name="Anderson J."/>
            <person name="Bakaric R."/>
            <person name="Luria V."/>
            <person name="Karger A."/>
            <person name="Kirschner M.W."/>
            <person name="Durand P.M."/>
            <person name="Michod R.E."/>
            <person name="Nozaki H."/>
            <person name="Olson B.J."/>
        </authorList>
    </citation>
    <scope>NUCLEOTIDE SEQUENCE [LARGE SCALE GENOMIC DNA]</scope>
    <source>
        <strain evidence="4">NIES-2863</strain>
    </source>
</reference>
<feature type="region of interest" description="Disordered" evidence="1">
    <location>
        <begin position="295"/>
        <end position="319"/>
    </location>
</feature>
<dbReference type="Gene3D" id="3.30.70.370">
    <property type="match status" value="2"/>
</dbReference>
<dbReference type="GO" id="GO:0006302">
    <property type="term" value="P:double-strand break repair"/>
    <property type="evidence" value="ECO:0007669"/>
    <property type="project" value="TreeGrafter"/>
</dbReference>
<comment type="caution">
    <text evidence="3">The sequence shown here is derived from an EMBL/GenBank/DDBJ whole genome shotgun (WGS) entry which is preliminary data.</text>
</comment>
<name>A0A150GE57_GONPE</name>
<dbReference type="PRINTS" id="PR00868">
    <property type="entry name" value="DNAPOLI"/>
</dbReference>
<dbReference type="CDD" id="cd08638">
    <property type="entry name" value="DNA_pol_A_theta"/>
    <property type="match status" value="1"/>
</dbReference>
<sequence>MELPRPAKMVAAEAEVEGAAGGGQEVAPTRANKRVGKGTAEAAAKALRTQLAPLCEAVDNGGGSGSGAAAGGVVARFRDVTSPQLVAELRSAVSRSRLLLLGLLVAVCEGPVCQYISNTQEAMSLGWRCPPPGGLRLLDPCVLGWMESPQLAQRDEKEIDVYNLETLCPRFGIRLLQADAGAAAGTAAAPGPLARLRLGLLATAALFEAVRQHVEPWLPPEAVQVEMQVIAVLARMESLGIAVDAAGLDAKAAVVRSRMEALAAAAAAALGGRAVNLGSSAQLAVVLYEELGLPPPGSAGQQGHGHEAGAGKDRHGRPRTHLTTDEAALKQIAHLHPLPGLVLQYRSLQNVLSKWLEPEWLPPLLERSRAARAASVAAPPAPGPQQRQQGQLGANGLQLPRLACSWNQTATATGRLSSSAPNMQAVTKYEVVVQLQPQQADGDADAEGADYSQVELRLLAHLSGDLRLQELLRRQEGDAFRHIAASWLRPGTSPADVSNRDREQAKRVIYGIIYGMTPQGLAAQLAEHGLGLEEAAALRASFLRHFAGVQSFITSSLHHARRHGYVTTGLLHRRRPIAGLTSADARVRSEAERKVVNSIVQGSAADLVKCAMCVWASYSHPDTTATATAAAALQPPPKVASDGPLQLPPWQQLCAEPVAASAAGKGSGPAELVAQIHDELLFECDADAAALRRLVVAVRGIMCGVASLDVPLLVKVASGPSWGALKGRAIA</sequence>
<dbReference type="InterPro" id="IPR043502">
    <property type="entry name" value="DNA/RNA_pol_sf"/>
</dbReference>
<protein>
    <recommendedName>
        <fullName evidence="2">DNA-directed DNA polymerase family A palm domain-containing protein</fullName>
    </recommendedName>
</protein>
<accession>A0A150GE57</accession>
<dbReference type="Pfam" id="PF00476">
    <property type="entry name" value="DNA_pol_A"/>
    <property type="match status" value="1"/>
</dbReference>
<dbReference type="GO" id="GO:0006261">
    <property type="term" value="P:DNA-templated DNA replication"/>
    <property type="evidence" value="ECO:0007669"/>
    <property type="project" value="InterPro"/>
</dbReference>
<gene>
    <name evidence="3" type="ORF">GPECTOR_32g478</name>
</gene>
<dbReference type="AlphaFoldDB" id="A0A150GE57"/>
<dbReference type="Proteomes" id="UP000075714">
    <property type="component" value="Unassembled WGS sequence"/>
</dbReference>
<evidence type="ECO:0000313" key="4">
    <source>
        <dbReference type="Proteomes" id="UP000075714"/>
    </source>
</evidence>
<dbReference type="GO" id="GO:0003677">
    <property type="term" value="F:DNA binding"/>
    <property type="evidence" value="ECO:0007669"/>
    <property type="project" value="InterPro"/>
</dbReference>
<dbReference type="Gene3D" id="1.20.1060.10">
    <property type="entry name" value="Taq DNA Polymerase, Chain T, domain 4"/>
    <property type="match status" value="1"/>
</dbReference>
<dbReference type="InterPro" id="IPR001098">
    <property type="entry name" value="DNA-dir_DNA_pol_A_palm_dom"/>
</dbReference>
<organism evidence="3 4">
    <name type="scientific">Gonium pectorale</name>
    <name type="common">Green alga</name>
    <dbReference type="NCBI Taxonomy" id="33097"/>
    <lineage>
        <taxon>Eukaryota</taxon>
        <taxon>Viridiplantae</taxon>
        <taxon>Chlorophyta</taxon>
        <taxon>core chlorophytes</taxon>
        <taxon>Chlorophyceae</taxon>
        <taxon>CS clade</taxon>
        <taxon>Chlamydomonadales</taxon>
        <taxon>Volvocaceae</taxon>
        <taxon>Gonium</taxon>
    </lineage>
</organism>
<dbReference type="SUPFAM" id="SSF56672">
    <property type="entry name" value="DNA/RNA polymerases"/>
    <property type="match status" value="1"/>
</dbReference>
<dbReference type="GO" id="GO:0003887">
    <property type="term" value="F:DNA-directed DNA polymerase activity"/>
    <property type="evidence" value="ECO:0007669"/>
    <property type="project" value="InterPro"/>
</dbReference>
<dbReference type="InterPro" id="IPR002298">
    <property type="entry name" value="DNA_polymerase_A"/>
</dbReference>
<dbReference type="PANTHER" id="PTHR10133:SF62">
    <property type="entry name" value="DNA POLYMERASE THETA"/>
    <property type="match status" value="1"/>
</dbReference>
<keyword evidence="4" id="KW-1185">Reference proteome</keyword>
<feature type="domain" description="DNA-directed DNA polymerase family A palm" evidence="2">
    <location>
        <begin position="439"/>
        <end position="688"/>
    </location>
</feature>
<evidence type="ECO:0000259" key="2">
    <source>
        <dbReference type="SMART" id="SM00482"/>
    </source>
</evidence>
<dbReference type="SMART" id="SM00482">
    <property type="entry name" value="POLAc"/>
    <property type="match status" value="1"/>
</dbReference>
<dbReference type="STRING" id="33097.A0A150GE57"/>
<proteinExistence type="predicted"/>
<dbReference type="EMBL" id="LSYV01000033">
    <property type="protein sequence ID" value="KXZ47865.1"/>
    <property type="molecule type" value="Genomic_DNA"/>
</dbReference>
<feature type="compositionally biased region" description="Basic and acidic residues" evidence="1">
    <location>
        <begin position="304"/>
        <end position="313"/>
    </location>
</feature>
<dbReference type="Gene3D" id="1.10.150.20">
    <property type="entry name" value="5' to 3' exonuclease, C-terminal subdomain"/>
    <property type="match status" value="1"/>
</dbReference>